<gene>
    <name evidence="5" type="ORF">SAMN05421837_101947</name>
</gene>
<dbReference type="SUPFAM" id="SSF51735">
    <property type="entry name" value="NAD(P)-binding Rossmann-fold domains"/>
    <property type="match status" value="1"/>
</dbReference>
<comment type="similarity">
    <text evidence="1 3">Belongs to the short-chain dehydrogenases/reductases (SDR) family.</text>
</comment>
<dbReference type="FunFam" id="3.40.50.720:FF:000084">
    <property type="entry name" value="Short-chain dehydrogenase reductase"/>
    <property type="match status" value="1"/>
</dbReference>
<dbReference type="PANTHER" id="PTHR43180">
    <property type="entry name" value="3-OXOACYL-(ACYL-CARRIER-PROTEIN) REDUCTASE (AFU_ORTHOLOGUE AFUA_6G11210)"/>
    <property type="match status" value="1"/>
</dbReference>
<dbReference type="EMBL" id="FNUJ01000001">
    <property type="protein sequence ID" value="SEF21584.1"/>
    <property type="molecule type" value="Genomic_DNA"/>
</dbReference>
<dbReference type="AlphaFoldDB" id="A0A1H5Q6S4"/>
<keyword evidence="2" id="KW-0560">Oxidoreductase</keyword>
<accession>A0A1H5Q6S4</accession>
<feature type="compositionally biased region" description="Low complexity" evidence="4">
    <location>
        <begin position="125"/>
        <end position="145"/>
    </location>
</feature>
<dbReference type="RefSeq" id="WP_244180046.1">
    <property type="nucleotide sequence ID" value="NZ_FNUJ01000001.1"/>
</dbReference>
<dbReference type="PRINTS" id="PR00081">
    <property type="entry name" value="GDHRDH"/>
</dbReference>
<feature type="region of interest" description="Disordered" evidence="4">
    <location>
        <begin position="71"/>
        <end position="145"/>
    </location>
</feature>
<evidence type="ECO:0000313" key="6">
    <source>
        <dbReference type="Proteomes" id="UP000198878"/>
    </source>
</evidence>
<evidence type="ECO:0000256" key="1">
    <source>
        <dbReference type="ARBA" id="ARBA00006484"/>
    </source>
</evidence>
<dbReference type="CDD" id="cd05233">
    <property type="entry name" value="SDR_c"/>
    <property type="match status" value="1"/>
</dbReference>
<evidence type="ECO:0000256" key="4">
    <source>
        <dbReference type="SAM" id="MobiDB-lite"/>
    </source>
</evidence>
<dbReference type="Pfam" id="PF00106">
    <property type="entry name" value="adh_short"/>
    <property type="match status" value="1"/>
</dbReference>
<dbReference type="InterPro" id="IPR020904">
    <property type="entry name" value="Sc_DH/Rdtase_CS"/>
</dbReference>
<protein>
    <submittedName>
        <fullName evidence="5">NAD(P)-dependent dehydrogenase, short-chain alcohol dehydrogenase family</fullName>
    </submittedName>
</protein>
<dbReference type="Proteomes" id="UP000198878">
    <property type="component" value="Unassembled WGS sequence"/>
</dbReference>
<feature type="compositionally biased region" description="Low complexity" evidence="4">
    <location>
        <begin position="75"/>
        <end position="85"/>
    </location>
</feature>
<dbReference type="Gene3D" id="3.40.50.720">
    <property type="entry name" value="NAD(P)-binding Rossmann-like Domain"/>
    <property type="match status" value="2"/>
</dbReference>
<dbReference type="Pfam" id="PF13561">
    <property type="entry name" value="adh_short_C2"/>
    <property type="match status" value="1"/>
</dbReference>
<dbReference type="PROSITE" id="PS00061">
    <property type="entry name" value="ADH_SHORT"/>
    <property type="match status" value="1"/>
</dbReference>
<dbReference type="InterPro" id="IPR036291">
    <property type="entry name" value="NAD(P)-bd_dom_sf"/>
</dbReference>
<reference evidence="6" key="1">
    <citation type="submission" date="2016-10" db="EMBL/GenBank/DDBJ databases">
        <authorList>
            <person name="Varghese N."/>
            <person name="Submissions S."/>
        </authorList>
    </citation>
    <scope>NUCLEOTIDE SEQUENCE [LARGE SCALE GENOMIC DNA]</scope>
    <source>
        <strain evidence="6">DSM 44654</strain>
    </source>
</reference>
<dbReference type="STRING" id="218821.SAMN05421837_101947"/>
<dbReference type="PRINTS" id="PR00080">
    <property type="entry name" value="SDRFAMILY"/>
</dbReference>
<dbReference type="PANTHER" id="PTHR43180:SF66">
    <property type="entry name" value="SHORT-CHAIN DEHYDROGENASE_REDUCTASE FAMILY PROTEIN"/>
    <property type="match status" value="1"/>
</dbReference>
<proteinExistence type="inferred from homology"/>
<name>A0A1H5Q6S4_9PSEU</name>
<evidence type="ECO:0000256" key="3">
    <source>
        <dbReference type="RuleBase" id="RU000363"/>
    </source>
</evidence>
<dbReference type="GO" id="GO:0016491">
    <property type="term" value="F:oxidoreductase activity"/>
    <property type="evidence" value="ECO:0007669"/>
    <property type="project" value="UniProtKB-KW"/>
</dbReference>
<keyword evidence="6" id="KW-1185">Reference proteome</keyword>
<dbReference type="InterPro" id="IPR002347">
    <property type="entry name" value="SDR_fam"/>
</dbReference>
<organism evidence="5 6">
    <name type="scientific">Amycolatopsis pretoriensis</name>
    <dbReference type="NCBI Taxonomy" id="218821"/>
    <lineage>
        <taxon>Bacteria</taxon>
        <taxon>Bacillati</taxon>
        <taxon>Actinomycetota</taxon>
        <taxon>Actinomycetes</taxon>
        <taxon>Pseudonocardiales</taxon>
        <taxon>Pseudonocardiaceae</taxon>
        <taxon>Amycolatopsis</taxon>
    </lineage>
</organism>
<sequence>MGWELAGKAVLVTGGASGIGLACVRAFRAEGARVGVIDRHAGPWAEVAERDPGPWAEVAERDAGPWAEVAERAPADAGARSPARAGSGGGAEHRPLPAVGAEPVGRSPGSVLGSGEAADHRPQPAAAGAVSAGSDGAAESGGATAPRLLPRVADAGLAFARADVTDEPAFAAAVDTLARHLGGFDVVVGCAGVSGPVGKPLAETTAAEVAAVLAVNVTGPFLLVKHALPHLADGGSVVLLGSDSAFTAAPGMVPYCASKGAVVALTRALSVEVPGVRVNCVCPSVVDTPMARGDLGDLLDDPAFPVQAAEDVARQVLFLASPASRPVNGQALLADFGMSARSAFPA</sequence>
<evidence type="ECO:0000313" key="5">
    <source>
        <dbReference type="EMBL" id="SEF21584.1"/>
    </source>
</evidence>
<evidence type="ECO:0000256" key="2">
    <source>
        <dbReference type="ARBA" id="ARBA00023002"/>
    </source>
</evidence>